<protein>
    <submittedName>
        <fullName evidence="3">(Atlantic silverside) hypothetical protein</fullName>
    </submittedName>
</protein>
<keyword evidence="2" id="KW-0732">Signal</keyword>
<dbReference type="OrthoDB" id="9940625at2759"/>
<evidence type="ECO:0000313" key="4">
    <source>
        <dbReference type="Proteomes" id="UP000677803"/>
    </source>
</evidence>
<feature type="transmembrane region" description="Helical" evidence="1">
    <location>
        <begin position="313"/>
        <end position="333"/>
    </location>
</feature>
<evidence type="ECO:0000256" key="2">
    <source>
        <dbReference type="SAM" id="SignalP"/>
    </source>
</evidence>
<name>A0A8S4B869_9TELE</name>
<organism evidence="3 4">
    <name type="scientific">Menidia menidia</name>
    <name type="common">Atlantic silverside</name>
    <dbReference type="NCBI Taxonomy" id="238744"/>
    <lineage>
        <taxon>Eukaryota</taxon>
        <taxon>Metazoa</taxon>
        <taxon>Chordata</taxon>
        <taxon>Craniata</taxon>
        <taxon>Vertebrata</taxon>
        <taxon>Euteleostomi</taxon>
        <taxon>Actinopterygii</taxon>
        <taxon>Neopterygii</taxon>
        <taxon>Teleostei</taxon>
        <taxon>Neoteleostei</taxon>
        <taxon>Acanthomorphata</taxon>
        <taxon>Ovalentaria</taxon>
        <taxon>Atherinomorphae</taxon>
        <taxon>Atheriniformes</taxon>
        <taxon>Atherinopsidae</taxon>
        <taxon>Menidiinae</taxon>
        <taxon>Menidia</taxon>
    </lineage>
</organism>
<reference evidence="3" key="1">
    <citation type="submission" date="2021-05" db="EMBL/GenBank/DDBJ databases">
        <authorList>
            <person name="Tigano A."/>
        </authorList>
    </citation>
    <scope>NUCLEOTIDE SEQUENCE</scope>
</reference>
<feature type="chain" id="PRO_5035910022" evidence="2">
    <location>
        <begin position="30"/>
        <end position="392"/>
    </location>
</feature>
<accession>A0A8S4B869</accession>
<gene>
    <name evidence="3" type="ORF">MMEN_LOCUS13111</name>
</gene>
<keyword evidence="1" id="KW-0812">Transmembrane</keyword>
<feature type="signal peptide" evidence="2">
    <location>
        <begin position="1"/>
        <end position="29"/>
    </location>
</feature>
<sequence length="392" mass="45275">MDARLKRVTIMDIFVVFCLAILTFSQCKADHRLPAPTGLSPWWIDDFNLHVNWSWTRPDNLPHNCTIEYAVYRWTKTEKIKEMISKTTDFEGRYLTDEMLSGNLHFEITALGCKDWSKSEPANISISTSHVELVKDFKCFVMLDKINCSWLPVDPSQKLSLIYRYCGKDEKEEKTCPLDTRQNFCVLEINWHSKVICVLVKSGDRVQTLKPKLMIKKPVWEFQEVGDYLTLRPVAREIGTNCTLEIHVSYNKCGESKQQLITSDTVNIPYDECCEYKIQYYVATNHYCLPITSNNSDIQVYGTNRSCFKPVTVVAIVIPIILFLSVMMSCYCFRRYRHIFCPVIPDPSDFLKGMMNGNKEVKTATVNLYEPVPEPLESEKVILVPEERGPPI</sequence>
<evidence type="ECO:0000256" key="1">
    <source>
        <dbReference type="SAM" id="Phobius"/>
    </source>
</evidence>
<comment type="caution">
    <text evidence="3">The sequence shown here is derived from an EMBL/GenBank/DDBJ whole genome shotgun (WGS) entry which is preliminary data.</text>
</comment>
<evidence type="ECO:0000313" key="3">
    <source>
        <dbReference type="EMBL" id="CAG5929496.1"/>
    </source>
</evidence>
<proteinExistence type="predicted"/>
<dbReference type="AlphaFoldDB" id="A0A8S4B869"/>
<dbReference type="EMBL" id="CAJRST010014446">
    <property type="protein sequence ID" value="CAG5929496.1"/>
    <property type="molecule type" value="Genomic_DNA"/>
</dbReference>
<keyword evidence="1" id="KW-0472">Membrane</keyword>
<dbReference type="Proteomes" id="UP000677803">
    <property type="component" value="Unassembled WGS sequence"/>
</dbReference>
<keyword evidence="4" id="KW-1185">Reference proteome</keyword>
<keyword evidence="1" id="KW-1133">Transmembrane helix</keyword>